<comment type="subcellular location">
    <subcellularLocation>
        <location evidence="1">Cell membrane</location>
        <topology evidence="1">Multi-pass membrane protein</topology>
    </subcellularLocation>
</comment>
<keyword evidence="10" id="KW-1185">Reference proteome</keyword>
<feature type="transmembrane region" description="Helical" evidence="7">
    <location>
        <begin position="145"/>
        <end position="167"/>
    </location>
</feature>
<dbReference type="PANTHER" id="PTHR30106:SF2">
    <property type="entry name" value="UPF0324 INNER MEMBRANE PROTEIN YEIH"/>
    <property type="match status" value="1"/>
</dbReference>
<evidence type="ECO:0000256" key="2">
    <source>
        <dbReference type="ARBA" id="ARBA00007977"/>
    </source>
</evidence>
<evidence type="ECO:0000313" key="9">
    <source>
        <dbReference type="EMBL" id="CAJ1371663.1"/>
    </source>
</evidence>
<protein>
    <recommendedName>
        <fullName evidence="11">Sulfate exporter family transporter</fullName>
    </recommendedName>
</protein>
<keyword evidence="5 7" id="KW-1133">Transmembrane helix</keyword>
<feature type="transmembrane region" description="Helical" evidence="7">
    <location>
        <begin position="76"/>
        <end position="99"/>
    </location>
</feature>
<dbReference type="AlphaFoldDB" id="A0AA36HM73"/>
<dbReference type="GO" id="GO:0005886">
    <property type="term" value="C:plasma membrane"/>
    <property type="evidence" value="ECO:0007669"/>
    <property type="project" value="UniProtKB-SubCell"/>
</dbReference>
<feature type="transmembrane region" description="Helical" evidence="7">
    <location>
        <begin position="363"/>
        <end position="382"/>
    </location>
</feature>
<name>A0AA36HM73_9DINO</name>
<feature type="transmembrane region" description="Helical" evidence="7">
    <location>
        <begin position="174"/>
        <end position="196"/>
    </location>
</feature>
<dbReference type="EMBL" id="CAUJNA010000091">
    <property type="protein sequence ID" value="CAJ1371663.1"/>
    <property type="molecule type" value="Genomic_DNA"/>
</dbReference>
<sequence>MAPAKWLLAALAFFACCEQARLSAFCASPPRLLPAPKPRTVTTAGASAEFVTDRIPGVALVASLALLAKRIAAQNLAGGIFSPLLYATLTGLVVGNTVLKRVGSQMKSNLKPGVSFAKARLLRLGIILYGFKVSVMQILQLGPGSLAAAAAMTFSTLALGACLGRLLQVDRSTALLVTTGASICGVSAVMAAAPVVEKEGASGSKVSVALATVMVFGICSMFVYPLMWPKLAFSAKAMGIYTGATVYEVAGVVAAGNAMSPAVASAALLTKLVRVLLLAPFLLVLSRMSKGTSSKVQTPWFAYAFFGVCVLSSWLPVPAWLVAKASAISTWCTAMAMVGLGLESDVNSIRNMGWRPMLLASLLFAYLVVGGFAAVAGILRFLPA</sequence>
<dbReference type="NCBIfam" id="TIGR00698">
    <property type="entry name" value="YeiH family putative sulfate export transporter"/>
    <property type="match status" value="1"/>
</dbReference>
<evidence type="ECO:0000256" key="4">
    <source>
        <dbReference type="ARBA" id="ARBA00022692"/>
    </source>
</evidence>
<feature type="transmembrane region" description="Helical" evidence="7">
    <location>
        <begin position="298"/>
        <end position="315"/>
    </location>
</feature>
<keyword evidence="3" id="KW-1003">Cell membrane</keyword>
<accession>A0AA36HM73</accession>
<gene>
    <name evidence="9" type="ORF">EVOR1521_LOCUS1933</name>
</gene>
<feature type="signal peptide" evidence="8">
    <location>
        <begin position="1"/>
        <end position="19"/>
    </location>
</feature>
<organism evidence="9 10">
    <name type="scientific">Effrenium voratum</name>
    <dbReference type="NCBI Taxonomy" id="2562239"/>
    <lineage>
        <taxon>Eukaryota</taxon>
        <taxon>Sar</taxon>
        <taxon>Alveolata</taxon>
        <taxon>Dinophyceae</taxon>
        <taxon>Suessiales</taxon>
        <taxon>Symbiodiniaceae</taxon>
        <taxon>Effrenium</taxon>
    </lineage>
</organism>
<proteinExistence type="inferred from homology"/>
<evidence type="ECO:0000256" key="5">
    <source>
        <dbReference type="ARBA" id="ARBA00022989"/>
    </source>
</evidence>
<feature type="transmembrane region" description="Helical" evidence="7">
    <location>
        <begin position="208"/>
        <end position="226"/>
    </location>
</feature>
<dbReference type="PROSITE" id="PS51257">
    <property type="entry name" value="PROKAR_LIPOPROTEIN"/>
    <property type="match status" value="1"/>
</dbReference>
<evidence type="ECO:0000256" key="1">
    <source>
        <dbReference type="ARBA" id="ARBA00004651"/>
    </source>
</evidence>
<dbReference type="PANTHER" id="PTHR30106">
    <property type="entry name" value="INNER MEMBRANE PROTEIN YEIH-RELATED"/>
    <property type="match status" value="1"/>
</dbReference>
<evidence type="ECO:0000256" key="8">
    <source>
        <dbReference type="SAM" id="SignalP"/>
    </source>
</evidence>
<feature type="chain" id="PRO_5041288995" description="Sulfate exporter family transporter" evidence="8">
    <location>
        <begin position="20"/>
        <end position="384"/>
    </location>
</feature>
<keyword evidence="4 7" id="KW-0812">Transmembrane</keyword>
<comment type="caution">
    <text evidence="9">The sequence shown here is derived from an EMBL/GenBank/DDBJ whole genome shotgun (WGS) entry which is preliminary data.</text>
</comment>
<keyword evidence="6 7" id="KW-0472">Membrane</keyword>
<keyword evidence="8" id="KW-0732">Signal</keyword>
<dbReference type="InterPro" id="IPR018383">
    <property type="entry name" value="UPF0324_pro"/>
</dbReference>
<evidence type="ECO:0000256" key="7">
    <source>
        <dbReference type="SAM" id="Phobius"/>
    </source>
</evidence>
<evidence type="ECO:0000313" key="10">
    <source>
        <dbReference type="Proteomes" id="UP001178507"/>
    </source>
</evidence>
<feature type="transmembrane region" description="Helical" evidence="7">
    <location>
        <begin position="120"/>
        <end position="139"/>
    </location>
</feature>
<evidence type="ECO:0008006" key="11">
    <source>
        <dbReference type="Google" id="ProtNLM"/>
    </source>
</evidence>
<dbReference type="Pfam" id="PF03601">
    <property type="entry name" value="Cons_hypoth698"/>
    <property type="match status" value="1"/>
</dbReference>
<evidence type="ECO:0000256" key="6">
    <source>
        <dbReference type="ARBA" id="ARBA00023136"/>
    </source>
</evidence>
<comment type="similarity">
    <text evidence="2">Belongs to the UPF0324 family.</text>
</comment>
<feature type="transmembrane region" description="Helical" evidence="7">
    <location>
        <begin position="262"/>
        <end position="286"/>
    </location>
</feature>
<reference evidence="9" key="1">
    <citation type="submission" date="2023-08" db="EMBL/GenBank/DDBJ databases">
        <authorList>
            <person name="Chen Y."/>
            <person name="Shah S."/>
            <person name="Dougan E. K."/>
            <person name="Thang M."/>
            <person name="Chan C."/>
        </authorList>
    </citation>
    <scope>NUCLEOTIDE SEQUENCE</scope>
</reference>
<evidence type="ECO:0000256" key="3">
    <source>
        <dbReference type="ARBA" id="ARBA00022475"/>
    </source>
</evidence>
<dbReference type="Proteomes" id="UP001178507">
    <property type="component" value="Unassembled WGS sequence"/>
</dbReference>
<dbReference type="InterPro" id="IPR004630">
    <property type="entry name" value="UPF0324_YeiH-like"/>
</dbReference>